<reference evidence="2" key="1">
    <citation type="submission" date="2022-11" db="UniProtKB">
        <authorList>
            <consortium name="WormBaseParasite"/>
        </authorList>
    </citation>
    <scope>IDENTIFICATION</scope>
</reference>
<dbReference type="Proteomes" id="UP000887580">
    <property type="component" value="Unplaced"/>
</dbReference>
<name>A0AC35FW59_9BILA</name>
<dbReference type="WBParaSite" id="PS1159_v2.g21495.t1">
    <property type="protein sequence ID" value="PS1159_v2.g21495.t1"/>
    <property type="gene ID" value="PS1159_v2.g21495"/>
</dbReference>
<accession>A0AC35FW59</accession>
<evidence type="ECO:0000313" key="2">
    <source>
        <dbReference type="WBParaSite" id="PS1159_v2.g21495.t1"/>
    </source>
</evidence>
<organism evidence="1 2">
    <name type="scientific">Panagrolaimus sp. PS1159</name>
    <dbReference type="NCBI Taxonomy" id="55785"/>
    <lineage>
        <taxon>Eukaryota</taxon>
        <taxon>Metazoa</taxon>
        <taxon>Ecdysozoa</taxon>
        <taxon>Nematoda</taxon>
        <taxon>Chromadorea</taxon>
        <taxon>Rhabditida</taxon>
        <taxon>Tylenchina</taxon>
        <taxon>Panagrolaimomorpha</taxon>
        <taxon>Panagrolaimoidea</taxon>
        <taxon>Panagrolaimidae</taxon>
        <taxon>Panagrolaimus</taxon>
    </lineage>
</organism>
<sequence length="159" mass="18139">MTKAAPKHISLNCRKPDATHQNSDPMPPPQLTKVKPMYKSQFSVPAYCVLSSSDDDNSPTDLSPNNFTGNEHFAVFYTPRFNEIPREQQHSHPSSPQIIGRSPSIKNNNYIPFNFPKHLSFKAIKHRLTNLDIQSSSDPILRNGRKVEVRKKQDRIVFV</sequence>
<proteinExistence type="predicted"/>
<evidence type="ECO:0000313" key="1">
    <source>
        <dbReference type="Proteomes" id="UP000887580"/>
    </source>
</evidence>
<protein>
    <submittedName>
        <fullName evidence="2">Uncharacterized protein</fullName>
    </submittedName>
</protein>